<feature type="region of interest" description="Disordered" evidence="3">
    <location>
        <begin position="24"/>
        <end position="53"/>
    </location>
</feature>
<dbReference type="Proteomes" id="UP000028045">
    <property type="component" value="Unassembled WGS sequence"/>
</dbReference>
<keyword evidence="4" id="KW-0812">Transmembrane</keyword>
<gene>
    <name evidence="6" type="ORF">S7711_05442</name>
</gene>
<dbReference type="PROSITE" id="PS50850">
    <property type="entry name" value="MFS"/>
    <property type="match status" value="1"/>
</dbReference>
<feature type="transmembrane region" description="Helical" evidence="4">
    <location>
        <begin position="380"/>
        <end position="403"/>
    </location>
</feature>
<comment type="subcellular location">
    <subcellularLocation>
        <location evidence="1">Membrane</location>
        <topology evidence="1">Multi-pass membrane protein</topology>
    </subcellularLocation>
</comment>
<dbReference type="Gene3D" id="1.20.1250.20">
    <property type="entry name" value="MFS general substrate transporter like domains"/>
    <property type="match status" value="1"/>
</dbReference>
<feature type="compositionally biased region" description="Polar residues" evidence="3">
    <location>
        <begin position="30"/>
        <end position="47"/>
    </location>
</feature>
<dbReference type="OrthoDB" id="410267at2759"/>
<dbReference type="InterPro" id="IPR020846">
    <property type="entry name" value="MFS_dom"/>
</dbReference>
<dbReference type="Pfam" id="PF07690">
    <property type="entry name" value="MFS_1"/>
    <property type="match status" value="1"/>
</dbReference>
<protein>
    <recommendedName>
        <fullName evidence="5">Major facilitator superfamily (MFS) profile domain-containing protein</fullName>
    </recommendedName>
</protein>
<accession>A0A084BAW1</accession>
<feature type="transmembrane region" description="Helical" evidence="4">
    <location>
        <begin position="233"/>
        <end position="255"/>
    </location>
</feature>
<organism evidence="6 7">
    <name type="scientific">Stachybotrys chartarum (strain CBS 109288 / IBT 7711)</name>
    <name type="common">Toxic black mold</name>
    <name type="synonym">Stilbospora chartarum</name>
    <dbReference type="NCBI Taxonomy" id="1280523"/>
    <lineage>
        <taxon>Eukaryota</taxon>
        <taxon>Fungi</taxon>
        <taxon>Dikarya</taxon>
        <taxon>Ascomycota</taxon>
        <taxon>Pezizomycotina</taxon>
        <taxon>Sordariomycetes</taxon>
        <taxon>Hypocreomycetidae</taxon>
        <taxon>Hypocreales</taxon>
        <taxon>Stachybotryaceae</taxon>
        <taxon>Stachybotrys</taxon>
    </lineage>
</organism>
<evidence type="ECO:0000256" key="1">
    <source>
        <dbReference type="ARBA" id="ARBA00004141"/>
    </source>
</evidence>
<feature type="transmembrane region" description="Helical" evidence="4">
    <location>
        <begin position="74"/>
        <end position="95"/>
    </location>
</feature>
<dbReference type="GO" id="GO:0016020">
    <property type="term" value="C:membrane"/>
    <property type="evidence" value="ECO:0007669"/>
    <property type="project" value="UniProtKB-SubCell"/>
</dbReference>
<evidence type="ECO:0000256" key="2">
    <source>
        <dbReference type="ARBA" id="ARBA00006727"/>
    </source>
</evidence>
<keyword evidence="4" id="KW-1133">Transmembrane helix</keyword>
<feature type="transmembrane region" description="Helical" evidence="4">
    <location>
        <begin position="166"/>
        <end position="189"/>
    </location>
</feature>
<dbReference type="InterPro" id="IPR011701">
    <property type="entry name" value="MFS"/>
</dbReference>
<name>A0A084BAW1_STACB</name>
<dbReference type="InterPro" id="IPR036259">
    <property type="entry name" value="MFS_trans_sf"/>
</dbReference>
<dbReference type="HOGENOM" id="CLU_001265_1_0_1"/>
<dbReference type="AlphaFoldDB" id="A0A084BAW1"/>
<evidence type="ECO:0000313" key="7">
    <source>
        <dbReference type="Proteomes" id="UP000028045"/>
    </source>
</evidence>
<feature type="transmembrane region" description="Helical" evidence="4">
    <location>
        <begin position="276"/>
        <end position="300"/>
    </location>
</feature>
<proteinExistence type="inferred from homology"/>
<evidence type="ECO:0000256" key="4">
    <source>
        <dbReference type="SAM" id="Phobius"/>
    </source>
</evidence>
<feature type="transmembrane region" description="Helical" evidence="4">
    <location>
        <begin position="443"/>
        <end position="464"/>
    </location>
</feature>
<feature type="domain" description="Major facilitator superfamily (MFS) profile" evidence="5">
    <location>
        <begin position="74"/>
        <end position="478"/>
    </location>
</feature>
<dbReference type="PANTHER" id="PTHR11360">
    <property type="entry name" value="MONOCARBOXYLATE TRANSPORTER"/>
    <property type="match status" value="1"/>
</dbReference>
<feature type="transmembrane region" description="Helical" evidence="4">
    <location>
        <begin position="312"/>
        <end position="331"/>
    </location>
</feature>
<evidence type="ECO:0000313" key="6">
    <source>
        <dbReference type="EMBL" id="KEY74690.1"/>
    </source>
</evidence>
<reference evidence="6 7" key="1">
    <citation type="journal article" date="2014" name="BMC Genomics">
        <title>Comparative genome sequencing reveals chemotype-specific gene clusters in the toxigenic black mold Stachybotrys.</title>
        <authorList>
            <person name="Semeiks J."/>
            <person name="Borek D."/>
            <person name="Otwinowski Z."/>
            <person name="Grishin N.V."/>
        </authorList>
    </citation>
    <scope>NUCLEOTIDE SEQUENCE [LARGE SCALE GENOMIC DNA]</scope>
    <source>
        <strain evidence="7">CBS 109288 / IBT 7711</strain>
    </source>
</reference>
<feature type="transmembrane region" description="Helical" evidence="4">
    <location>
        <begin position="415"/>
        <end position="437"/>
    </location>
</feature>
<dbReference type="EMBL" id="KL647495">
    <property type="protein sequence ID" value="KEY74690.1"/>
    <property type="molecule type" value="Genomic_DNA"/>
</dbReference>
<dbReference type="PANTHER" id="PTHR11360:SF177">
    <property type="entry name" value="RIBOFLAVIN TRANSPORTER MCH5"/>
    <property type="match status" value="1"/>
</dbReference>
<evidence type="ECO:0000256" key="3">
    <source>
        <dbReference type="SAM" id="MobiDB-lite"/>
    </source>
</evidence>
<dbReference type="CDD" id="cd17352">
    <property type="entry name" value="MFS_MCT_SLC16"/>
    <property type="match status" value="1"/>
</dbReference>
<keyword evidence="4" id="KW-0472">Membrane</keyword>
<evidence type="ECO:0000259" key="5">
    <source>
        <dbReference type="PROSITE" id="PS50850"/>
    </source>
</evidence>
<dbReference type="SUPFAM" id="SSF103473">
    <property type="entry name" value="MFS general substrate transporter"/>
    <property type="match status" value="1"/>
</dbReference>
<feature type="transmembrane region" description="Helical" evidence="4">
    <location>
        <begin position="144"/>
        <end position="160"/>
    </location>
</feature>
<dbReference type="InterPro" id="IPR050327">
    <property type="entry name" value="Proton-linked_MCT"/>
</dbReference>
<sequence>MAYNGQSSEIGLFESRDIVLSSEEAAGGSAQPTTLGIATDGTSPLSTHKQHKEDIEAPLPSHDQDCHPEGDLRAWLVVVGACFGSVVTLGLMNTVGSFHSYIAEHQLRDYDEGTIGWIFSVFIFLGFFGGIQVGPIFDARGPRLLILAGGVCLGTSMLLLGSCTDYWHFLLCFGVLGGIGASLIFTPALSAVGHFFLKKRGTATGIAAAGGSLGGIVFPLSLQRLLPAVGFAWASRIVGVIVIFCCAMAFILVRSRLPPKPNQKITPSLRILRDPPYLSLTLGIFFMELALFVPITYLTSFALSTGAMTPEFSYQLIAVMNAGSCIGRWVPGYIADQLGCFNSMIAALVMCTAVTLTLWLPASILVPTTPADAAVVEALSIAYAVIFGLASGSNISLTPVCVGQLCDTNEYGRHYATSYTIVSFGTLTGIPIAGSLVQAAGGRYWAVVIWTASCYIISTSCFIWSRACCVGWKLGVKF</sequence>
<feature type="transmembrane region" description="Helical" evidence="4">
    <location>
        <begin position="338"/>
        <end position="360"/>
    </location>
</feature>
<feature type="transmembrane region" description="Helical" evidence="4">
    <location>
        <begin position="115"/>
        <end position="137"/>
    </location>
</feature>
<keyword evidence="7" id="KW-1185">Reference proteome</keyword>
<comment type="similarity">
    <text evidence="2">Belongs to the major facilitator superfamily. Monocarboxylate porter (TC 2.A.1.13) family.</text>
</comment>
<feature type="transmembrane region" description="Helical" evidence="4">
    <location>
        <begin position="201"/>
        <end position="221"/>
    </location>
</feature>
<dbReference type="GO" id="GO:0022857">
    <property type="term" value="F:transmembrane transporter activity"/>
    <property type="evidence" value="ECO:0007669"/>
    <property type="project" value="InterPro"/>
</dbReference>